<dbReference type="AlphaFoldDB" id="A0A0F9FFM4"/>
<feature type="domain" description="Nucleotidyl transferase" evidence="2">
    <location>
        <begin position="11"/>
        <end position="150"/>
    </location>
</feature>
<protein>
    <recommendedName>
        <fullName evidence="2">Nucleotidyl transferase domain-containing protein</fullName>
    </recommendedName>
</protein>
<feature type="transmembrane region" description="Helical" evidence="1">
    <location>
        <begin position="44"/>
        <end position="63"/>
    </location>
</feature>
<dbReference type="InterPro" id="IPR029044">
    <property type="entry name" value="Nucleotide-diphossugar_trans"/>
</dbReference>
<dbReference type="Pfam" id="PF00483">
    <property type="entry name" value="NTP_transferase"/>
    <property type="match status" value="1"/>
</dbReference>
<dbReference type="SUPFAM" id="SSF53448">
    <property type="entry name" value="Nucleotide-diphospho-sugar transferases"/>
    <property type="match status" value="1"/>
</dbReference>
<sequence length="256" mass="28803">MLEKTKRIKQAVIFAGGQGTRLRPLTNGLPKPLAPVNGIPFLDYLLSCLIDVGIVHVVLLVGYKAEKIMNRYGHELADGIKIDYSIGEVDDATGRRLLNAKHLLDDTFMLLYADNYWPIDLKNMQVLYQKNQVGVMATVFSNQSGTGEYGSENNVEVSADGFVICYDKSRQSNHLNGVDIGYFIVNKSWIPFHRDDNLSFEEDLLPEFIAQKQLAAFVTDTQYYYITDMPSLKSFEDMVKHDHIIAHMGCVKEGAS</sequence>
<gene>
    <name evidence="3" type="ORF">LCGC14_1958140</name>
</gene>
<keyword evidence="1" id="KW-0472">Membrane</keyword>
<name>A0A0F9FFM4_9ZZZZ</name>
<proteinExistence type="predicted"/>
<reference evidence="3" key="1">
    <citation type="journal article" date="2015" name="Nature">
        <title>Complex archaea that bridge the gap between prokaryotes and eukaryotes.</title>
        <authorList>
            <person name="Spang A."/>
            <person name="Saw J.H."/>
            <person name="Jorgensen S.L."/>
            <person name="Zaremba-Niedzwiedzka K."/>
            <person name="Martijn J."/>
            <person name="Lind A.E."/>
            <person name="van Eijk R."/>
            <person name="Schleper C."/>
            <person name="Guy L."/>
            <person name="Ettema T.J."/>
        </authorList>
    </citation>
    <scope>NUCLEOTIDE SEQUENCE</scope>
</reference>
<organism evidence="3">
    <name type="scientific">marine sediment metagenome</name>
    <dbReference type="NCBI Taxonomy" id="412755"/>
    <lineage>
        <taxon>unclassified sequences</taxon>
        <taxon>metagenomes</taxon>
        <taxon>ecological metagenomes</taxon>
    </lineage>
</organism>
<keyword evidence="1" id="KW-0812">Transmembrane</keyword>
<dbReference type="InterPro" id="IPR050486">
    <property type="entry name" value="Mannose-1P_guanyltransferase"/>
</dbReference>
<evidence type="ECO:0000259" key="2">
    <source>
        <dbReference type="Pfam" id="PF00483"/>
    </source>
</evidence>
<dbReference type="PANTHER" id="PTHR22572">
    <property type="entry name" value="SUGAR-1-PHOSPHATE GUANYL TRANSFERASE"/>
    <property type="match status" value="1"/>
</dbReference>
<accession>A0A0F9FFM4</accession>
<keyword evidence="1" id="KW-1133">Transmembrane helix</keyword>
<comment type="caution">
    <text evidence="3">The sequence shown here is derived from an EMBL/GenBank/DDBJ whole genome shotgun (WGS) entry which is preliminary data.</text>
</comment>
<dbReference type="Gene3D" id="3.90.550.10">
    <property type="entry name" value="Spore Coat Polysaccharide Biosynthesis Protein SpsA, Chain A"/>
    <property type="match status" value="1"/>
</dbReference>
<dbReference type="InterPro" id="IPR005835">
    <property type="entry name" value="NTP_transferase_dom"/>
</dbReference>
<evidence type="ECO:0000313" key="3">
    <source>
        <dbReference type="EMBL" id="KKL85098.1"/>
    </source>
</evidence>
<dbReference type="EMBL" id="LAZR01021502">
    <property type="protein sequence ID" value="KKL85098.1"/>
    <property type="molecule type" value="Genomic_DNA"/>
</dbReference>
<evidence type="ECO:0000256" key="1">
    <source>
        <dbReference type="SAM" id="Phobius"/>
    </source>
</evidence>